<evidence type="ECO:0000259" key="4">
    <source>
        <dbReference type="PROSITE" id="PS50949"/>
    </source>
</evidence>
<dbReference type="AlphaFoldDB" id="A0A833H3G9"/>
<dbReference type="SUPFAM" id="SSF46785">
    <property type="entry name" value="Winged helix' DNA-binding domain"/>
    <property type="match status" value="1"/>
</dbReference>
<dbReference type="Pfam" id="PF07840">
    <property type="entry name" value="FadR_C"/>
    <property type="match status" value="1"/>
</dbReference>
<dbReference type="CDD" id="cd07377">
    <property type="entry name" value="WHTH_GntR"/>
    <property type="match status" value="1"/>
</dbReference>
<dbReference type="GO" id="GO:0003677">
    <property type="term" value="F:DNA binding"/>
    <property type="evidence" value="ECO:0007669"/>
    <property type="project" value="UniProtKB-KW"/>
</dbReference>
<keyword evidence="1" id="KW-0805">Transcription regulation</keyword>
<dbReference type="PROSITE" id="PS50949">
    <property type="entry name" value="HTH_GNTR"/>
    <property type="match status" value="1"/>
</dbReference>
<dbReference type="InterPro" id="IPR028374">
    <property type="entry name" value="FadR_C"/>
</dbReference>
<keyword evidence="3" id="KW-0804">Transcription</keyword>
<evidence type="ECO:0000256" key="1">
    <source>
        <dbReference type="ARBA" id="ARBA00023015"/>
    </source>
</evidence>
<gene>
    <name evidence="5" type="ORF">F9K24_04125</name>
</gene>
<proteinExistence type="predicted"/>
<evidence type="ECO:0000256" key="2">
    <source>
        <dbReference type="ARBA" id="ARBA00023125"/>
    </source>
</evidence>
<dbReference type="InterPro" id="IPR008920">
    <property type="entry name" value="TF_FadR/GntR_C"/>
</dbReference>
<dbReference type="Gene3D" id="1.10.10.10">
    <property type="entry name" value="Winged helix-like DNA-binding domain superfamily/Winged helix DNA-binding domain"/>
    <property type="match status" value="1"/>
</dbReference>
<comment type="caution">
    <text evidence="5">The sequence shown here is derived from an EMBL/GenBank/DDBJ whole genome shotgun (WGS) entry which is preliminary data.</text>
</comment>
<name>A0A833H3G9_9LEPT</name>
<dbReference type="InterPro" id="IPR036388">
    <property type="entry name" value="WH-like_DNA-bd_sf"/>
</dbReference>
<evidence type="ECO:0000313" key="5">
    <source>
        <dbReference type="EMBL" id="KAB2934219.1"/>
    </source>
</evidence>
<dbReference type="Proteomes" id="UP000460298">
    <property type="component" value="Unassembled WGS sequence"/>
</dbReference>
<dbReference type="Pfam" id="PF00392">
    <property type="entry name" value="GntR"/>
    <property type="match status" value="1"/>
</dbReference>
<dbReference type="GO" id="GO:0003700">
    <property type="term" value="F:DNA-binding transcription factor activity"/>
    <property type="evidence" value="ECO:0007669"/>
    <property type="project" value="InterPro"/>
</dbReference>
<organism evidence="5 6">
    <name type="scientific">Leptonema illini</name>
    <dbReference type="NCBI Taxonomy" id="183"/>
    <lineage>
        <taxon>Bacteria</taxon>
        <taxon>Pseudomonadati</taxon>
        <taxon>Spirochaetota</taxon>
        <taxon>Spirochaetia</taxon>
        <taxon>Leptospirales</taxon>
        <taxon>Leptospiraceae</taxon>
        <taxon>Leptonema</taxon>
    </lineage>
</organism>
<dbReference type="GO" id="GO:0000062">
    <property type="term" value="F:fatty-acyl-CoA binding"/>
    <property type="evidence" value="ECO:0007669"/>
    <property type="project" value="InterPro"/>
</dbReference>
<dbReference type="Gene3D" id="1.20.120.530">
    <property type="entry name" value="GntR ligand-binding domain-like"/>
    <property type="match status" value="1"/>
</dbReference>
<dbReference type="InterPro" id="IPR000524">
    <property type="entry name" value="Tscrpt_reg_HTH_GntR"/>
</dbReference>
<dbReference type="PRINTS" id="PR00035">
    <property type="entry name" value="HTHGNTR"/>
</dbReference>
<dbReference type="EMBL" id="WBUI01000003">
    <property type="protein sequence ID" value="KAB2934219.1"/>
    <property type="molecule type" value="Genomic_DNA"/>
</dbReference>
<reference evidence="5 6" key="1">
    <citation type="submission" date="2019-10" db="EMBL/GenBank/DDBJ databases">
        <title>Extracellular Electron Transfer in a Candidatus Methanoperedens spp. Enrichment Culture.</title>
        <authorList>
            <person name="Berger S."/>
            <person name="Rangel Shaw D."/>
            <person name="Berben T."/>
            <person name="In 'T Zandt M."/>
            <person name="Frank J."/>
            <person name="Reimann J."/>
            <person name="Jetten M.S.M."/>
            <person name="Welte C.U."/>
        </authorList>
    </citation>
    <scope>NUCLEOTIDE SEQUENCE [LARGE SCALE GENOMIC DNA]</scope>
    <source>
        <strain evidence="5">SB12</strain>
    </source>
</reference>
<dbReference type="PANTHER" id="PTHR43537:SF52">
    <property type="entry name" value="FATTY ACID METABOLISM REGULATOR PROTEIN"/>
    <property type="match status" value="1"/>
</dbReference>
<sequence>MTFSTQQRTHQKAELELNALRPSDYIEKALLDRIMAGVPGDALPSERELAVALGVNRQPLREALQRLSRDGWIEIRHGKPTVIRNYREEGGLTILDTLARQELLDAGWISSLLDVRMALAPAYGYAAVRRNAAGVEAYLQRSVLLTDVADAFAIYDWQLHRLLCIESGNPVYPMLLNSFSSVYRQAGELYFSLPGARESSRMFYSDLMAALPDAERAAEEVRIVMRRSIDIWLAASGGAAGSEQASEKSKKRGRR</sequence>
<evidence type="ECO:0000313" key="6">
    <source>
        <dbReference type="Proteomes" id="UP000460298"/>
    </source>
</evidence>
<keyword evidence="2" id="KW-0238">DNA-binding</keyword>
<dbReference type="GO" id="GO:0019217">
    <property type="term" value="P:regulation of fatty acid metabolic process"/>
    <property type="evidence" value="ECO:0007669"/>
    <property type="project" value="InterPro"/>
</dbReference>
<accession>A0A833H3G9</accession>
<evidence type="ECO:0000256" key="3">
    <source>
        <dbReference type="ARBA" id="ARBA00023163"/>
    </source>
</evidence>
<dbReference type="PANTHER" id="PTHR43537">
    <property type="entry name" value="TRANSCRIPTIONAL REGULATOR, GNTR FAMILY"/>
    <property type="match status" value="1"/>
</dbReference>
<dbReference type="SUPFAM" id="SSF48008">
    <property type="entry name" value="GntR ligand-binding domain-like"/>
    <property type="match status" value="1"/>
</dbReference>
<dbReference type="InterPro" id="IPR036390">
    <property type="entry name" value="WH_DNA-bd_sf"/>
</dbReference>
<feature type="domain" description="HTH gntR-type" evidence="4">
    <location>
        <begin position="16"/>
        <end position="86"/>
    </location>
</feature>
<dbReference type="SMART" id="SM00345">
    <property type="entry name" value="HTH_GNTR"/>
    <property type="match status" value="1"/>
</dbReference>
<protein>
    <submittedName>
        <fullName evidence="5">GntR family transcriptional regulator</fullName>
    </submittedName>
</protein>